<keyword evidence="3 6" id="KW-0812">Transmembrane</keyword>
<dbReference type="PRINTS" id="PR01315">
    <property type="entry name" value="BATTENIN"/>
</dbReference>
<feature type="transmembrane region" description="Helical" evidence="6">
    <location>
        <begin position="125"/>
        <end position="143"/>
    </location>
</feature>
<dbReference type="Pfam" id="PF02487">
    <property type="entry name" value="CLN3"/>
    <property type="match status" value="1"/>
</dbReference>
<feature type="transmembrane region" description="Helical" evidence="6">
    <location>
        <begin position="89"/>
        <end position="113"/>
    </location>
</feature>
<evidence type="ECO:0000256" key="5">
    <source>
        <dbReference type="ARBA" id="ARBA00023136"/>
    </source>
</evidence>
<proteinExistence type="inferred from homology"/>
<feature type="transmembrane region" description="Helical" evidence="6">
    <location>
        <begin position="296"/>
        <end position="317"/>
    </location>
</feature>
<feature type="transmembrane region" description="Helical" evidence="6">
    <location>
        <begin position="65"/>
        <end position="83"/>
    </location>
</feature>
<dbReference type="PANTHER" id="PTHR10981">
    <property type="entry name" value="BATTENIN"/>
    <property type="match status" value="1"/>
</dbReference>
<name>A0A2A2L5H9_9BILA</name>
<dbReference type="GO" id="GO:0012505">
    <property type="term" value="C:endomembrane system"/>
    <property type="evidence" value="ECO:0007669"/>
    <property type="project" value="UniProtKB-SubCell"/>
</dbReference>
<dbReference type="SUPFAM" id="SSF103473">
    <property type="entry name" value="MFS general substrate transporter"/>
    <property type="match status" value="1"/>
</dbReference>
<keyword evidence="5 6" id="KW-0472">Membrane</keyword>
<comment type="similarity">
    <text evidence="2 6">Belongs to the battenin family.</text>
</comment>
<evidence type="ECO:0000256" key="1">
    <source>
        <dbReference type="ARBA" id="ARBA00004127"/>
    </source>
</evidence>
<evidence type="ECO:0000256" key="2">
    <source>
        <dbReference type="ARBA" id="ARBA00007467"/>
    </source>
</evidence>
<sequence>MLSAAEDILNVQKNKTRDTLGDFCDGNSTARTCSTVSTGAVLLADNMPGLLVKLTFPFFMHRIPFHARVFTIICLQAIAYFVVAFSSTIAMSLAGVVITSLGCGLGEITFLALTAHFHKSAIGGWSSGTGGAGLIGSFSYAFLTEPKMGDLSPKVALLIQLFIPVLFFAAYFIVLVIPDTVYRPSLPPTTWLVPKNYDEFIQKDRKEGDPILSKVPQREITFKEKIFLIKPLLHLMIPLSTVYVGEYLINQGTTQLIFFKCSKSFGLSKNSQYRWYQVLYQFGVFISRSSIKFIELPTLVLYMLPVLQLLNMTFFILEARYWFVPHIAIIFAMIVFEGLFGGSSYVNTFHKIHKMVAPDVREYSLSAASLGDTLGVNIAAFLAIILHNGICNSWKRYDDYIYS</sequence>
<keyword evidence="4 6" id="KW-1133">Transmembrane helix</keyword>
<dbReference type="InterPro" id="IPR036259">
    <property type="entry name" value="MFS_trans_sf"/>
</dbReference>
<evidence type="ECO:0000256" key="3">
    <source>
        <dbReference type="ARBA" id="ARBA00022692"/>
    </source>
</evidence>
<comment type="caution">
    <text evidence="6">Lacks conserved residue(s) required for the propagation of feature annotation.</text>
</comment>
<dbReference type="GO" id="GO:0005765">
    <property type="term" value="C:lysosomal membrane"/>
    <property type="evidence" value="ECO:0007669"/>
    <property type="project" value="UniProtKB-SubCell"/>
</dbReference>
<evidence type="ECO:0000313" key="8">
    <source>
        <dbReference type="Proteomes" id="UP000218231"/>
    </source>
</evidence>
<feature type="transmembrane region" description="Helical" evidence="6">
    <location>
        <begin position="323"/>
        <end position="346"/>
    </location>
</feature>
<dbReference type="PIRSF" id="PIRSF015974">
    <property type="entry name" value="CLN3_BTN1"/>
    <property type="match status" value="1"/>
</dbReference>
<dbReference type="GO" id="GO:0051453">
    <property type="term" value="P:regulation of intracellular pH"/>
    <property type="evidence" value="ECO:0007669"/>
    <property type="project" value="TreeGrafter"/>
</dbReference>
<gene>
    <name evidence="7" type="ORF">WR25_09317</name>
</gene>
<dbReference type="InterPro" id="IPR018460">
    <property type="entry name" value="Battenin_disease_Cln3_subgr"/>
</dbReference>
<dbReference type="Proteomes" id="UP000218231">
    <property type="component" value="Unassembled WGS sequence"/>
</dbReference>
<evidence type="ECO:0000256" key="6">
    <source>
        <dbReference type="RuleBase" id="RU361113"/>
    </source>
</evidence>
<protein>
    <recommendedName>
        <fullName evidence="6">Battenin</fullName>
    </recommendedName>
</protein>
<evidence type="ECO:0000256" key="4">
    <source>
        <dbReference type="ARBA" id="ARBA00022989"/>
    </source>
</evidence>
<keyword evidence="6" id="KW-0458">Lysosome</keyword>
<accession>A0A2A2L5H9</accession>
<feature type="transmembrane region" description="Helical" evidence="6">
    <location>
        <begin position="155"/>
        <end position="177"/>
    </location>
</feature>
<comment type="subcellular location">
    <subcellularLocation>
        <location evidence="1">Endomembrane system</location>
        <topology evidence="1">Multi-pass membrane protein</topology>
    </subcellularLocation>
    <subcellularLocation>
        <location evidence="6">Lysosome membrane</location>
        <topology evidence="6">Multi-pass membrane protein</topology>
    </subcellularLocation>
</comment>
<dbReference type="PANTHER" id="PTHR10981:SF8">
    <property type="entry name" value="BATTENIN"/>
    <property type="match status" value="1"/>
</dbReference>
<comment type="caution">
    <text evidence="7">The sequence shown here is derived from an EMBL/GenBank/DDBJ whole genome shotgun (WGS) entry which is preliminary data.</text>
</comment>
<dbReference type="OrthoDB" id="5965864at2759"/>
<dbReference type="STRING" id="2018661.A0A2A2L5H9"/>
<dbReference type="EMBL" id="LIAE01007184">
    <property type="protein sequence ID" value="PAV81317.1"/>
    <property type="molecule type" value="Genomic_DNA"/>
</dbReference>
<dbReference type="GO" id="GO:0007040">
    <property type="term" value="P:lysosome organization"/>
    <property type="evidence" value="ECO:0007669"/>
    <property type="project" value="TreeGrafter"/>
</dbReference>
<keyword evidence="8" id="KW-1185">Reference proteome</keyword>
<evidence type="ECO:0000313" key="7">
    <source>
        <dbReference type="EMBL" id="PAV81317.1"/>
    </source>
</evidence>
<organism evidence="7 8">
    <name type="scientific">Diploscapter pachys</name>
    <dbReference type="NCBI Taxonomy" id="2018661"/>
    <lineage>
        <taxon>Eukaryota</taxon>
        <taxon>Metazoa</taxon>
        <taxon>Ecdysozoa</taxon>
        <taxon>Nematoda</taxon>
        <taxon>Chromadorea</taxon>
        <taxon>Rhabditida</taxon>
        <taxon>Rhabditina</taxon>
        <taxon>Rhabditomorpha</taxon>
        <taxon>Rhabditoidea</taxon>
        <taxon>Rhabditidae</taxon>
        <taxon>Diploscapter</taxon>
    </lineage>
</organism>
<dbReference type="AlphaFoldDB" id="A0A2A2L5H9"/>
<dbReference type="InterPro" id="IPR003492">
    <property type="entry name" value="Battenin_disease_Cln3"/>
</dbReference>
<reference evidence="7 8" key="1">
    <citation type="journal article" date="2017" name="Curr. Biol.">
        <title>Genome architecture and evolution of a unichromosomal asexual nematode.</title>
        <authorList>
            <person name="Fradin H."/>
            <person name="Zegar C."/>
            <person name="Gutwein M."/>
            <person name="Lucas J."/>
            <person name="Kovtun M."/>
            <person name="Corcoran D."/>
            <person name="Baugh L.R."/>
            <person name="Kiontke K."/>
            <person name="Gunsalus K."/>
            <person name="Fitch D.H."/>
            <person name="Piano F."/>
        </authorList>
    </citation>
    <scope>NUCLEOTIDE SEQUENCE [LARGE SCALE GENOMIC DNA]</scope>
    <source>
        <strain evidence="7">PF1309</strain>
    </source>
</reference>